<keyword evidence="2" id="KW-0949">S-adenosyl-L-methionine</keyword>
<evidence type="ECO:0000256" key="1">
    <source>
        <dbReference type="ARBA" id="ARBA00001966"/>
    </source>
</evidence>
<dbReference type="EMBL" id="BOOA01000006">
    <property type="protein sequence ID" value="GIH22742.1"/>
    <property type="molecule type" value="Genomic_DNA"/>
</dbReference>
<comment type="cofactor">
    <cofactor evidence="1">
        <name>[4Fe-4S] cluster</name>
        <dbReference type="ChEBI" id="CHEBI:49883"/>
    </cofactor>
</comment>
<evidence type="ECO:0000259" key="6">
    <source>
        <dbReference type="PROSITE" id="PS51332"/>
    </source>
</evidence>
<dbReference type="PANTHER" id="PTHR43409:SF7">
    <property type="entry name" value="BLL1977 PROTEIN"/>
    <property type="match status" value="1"/>
</dbReference>
<accession>A0A919ULZ2</accession>
<evidence type="ECO:0000256" key="4">
    <source>
        <dbReference type="ARBA" id="ARBA00023004"/>
    </source>
</evidence>
<dbReference type="GO" id="GO:0051536">
    <property type="term" value="F:iron-sulfur cluster binding"/>
    <property type="evidence" value="ECO:0007669"/>
    <property type="project" value="UniProtKB-KW"/>
</dbReference>
<dbReference type="Gene3D" id="3.40.50.280">
    <property type="entry name" value="Cobalamin-binding domain"/>
    <property type="match status" value="1"/>
</dbReference>
<dbReference type="GO" id="GO:0031419">
    <property type="term" value="F:cobalamin binding"/>
    <property type="evidence" value="ECO:0007669"/>
    <property type="project" value="InterPro"/>
</dbReference>
<keyword evidence="4" id="KW-0408">Iron</keyword>
<dbReference type="SFLD" id="SFLDS00029">
    <property type="entry name" value="Radical_SAM"/>
    <property type="match status" value="1"/>
</dbReference>
<proteinExistence type="predicted"/>
<dbReference type="GO" id="GO:0003824">
    <property type="term" value="F:catalytic activity"/>
    <property type="evidence" value="ECO:0007669"/>
    <property type="project" value="InterPro"/>
</dbReference>
<protein>
    <recommendedName>
        <fullName evidence="6">B12-binding domain-containing protein</fullName>
    </recommendedName>
</protein>
<reference evidence="7" key="1">
    <citation type="submission" date="2021-01" db="EMBL/GenBank/DDBJ databases">
        <title>Whole genome shotgun sequence of Acrocarpospora phusangensis NBRC 108782.</title>
        <authorList>
            <person name="Komaki H."/>
            <person name="Tamura T."/>
        </authorList>
    </citation>
    <scope>NUCLEOTIDE SEQUENCE</scope>
    <source>
        <strain evidence="7">NBRC 108782</strain>
    </source>
</reference>
<name>A0A919ULZ2_9ACTN</name>
<dbReference type="CDD" id="cd02068">
    <property type="entry name" value="radical_SAM_B12_BD"/>
    <property type="match status" value="1"/>
</dbReference>
<evidence type="ECO:0000256" key="2">
    <source>
        <dbReference type="ARBA" id="ARBA00022691"/>
    </source>
</evidence>
<dbReference type="Proteomes" id="UP000640052">
    <property type="component" value="Unassembled WGS sequence"/>
</dbReference>
<dbReference type="PANTHER" id="PTHR43409">
    <property type="entry name" value="ANAEROBIC MAGNESIUM-PROTOPORPHYRIN IX MONOMETHYL ESTER CYCLASE-RELATED"/>
    <property type="match status" value="1"/>
</dbReference>
<keyword evidence="3" id="KW-0479">Metal-binding</keyword>
<evidence type="ECO:0000256" key="3">
    <source>
        <dbReference type="ARBA" id="ARBA00022723"/>
    </source>
</evidence>
<dbReference type="InterPro" id="IPR007197">
    <property type="entry name" value="rSAM"/>
</dbReference>
<feature type="domain" description="B12-binding" evidence="6">
    <location>
        <begin position="18"/>
        <end position="145"/>
    </location>
</feature>
<keyword evidence="5" id="KW-0411">Iron-sulfur</keyword>
<dbReference type="Pfam" id="PF02310">
    <property type="entry name" value="B12-binding"/>
    <property type="match status" value="1"/>
</dbReference>
<comment type="caution">
    <text evidence="7">The sequence shown here is derived from an EMBL/GenBank/DDBJ whole genome shotgun (WGS) entry which is preliminary data.</text>
</comment>
<evidence type="ECO:0000313" key="7">
    <source>
        <dbReference type="EMBL" id="GIH22742.1"/>
    </source>
</evidence>
<dbReference type="SUPFAM" id="SSF102114">
    <property type="entry name" value="Radical SAM enzymes"/>
    <property type="match status" value="1"/>
</dbReference>
<dbReference type="GO" id="GO:0046872">
    <property type="term" value="F:metal ion binding"/>
    <property type="evidence" value="ECO:0007669"/>
    <property type="project" value="UniProtKB-KW"/>
</dbReference>
<dbReference type="InterPro" id="IPR058240">
    <property type="entry name" value="rSAM_sf"/>
</dbReference>
<gene>
    <name evidence="7" type="ORF">Aph01nite_10520</name>
</gene>
<sequence>MLSHLLSNIRGMRVTMVLPALTEATSPLFRPVKYALFPPLGLATLAGYLRDDDEVRIWDEHVQRLRLDDDRPDLAVIQPYITSARRAYELADAYRSRGVHVVMGGLHVTSLPDEAAAHADTVITGPGEDVWPEFLADFRRGRPRPRYHSTQRTLTGLPPIRRDLIDRRRYLVPNSIVVSRGCPHHCDFCYKDAFFAGGRSFYTQTVDAALAEIDRLPGRHLYFLDDHLLGNRRFTEALFAGMAGMRRLWQAAGTVDSVLAPDCWSRRSARGCAACSSASRPSTAATWPCSASGRTSAATTPRWSAACTTRA</sequence>
<evidence type="ECO:0000256" key="5">
    <source>
        <dbReference type="ARBA" id="ARBA00023014"/>
    </source>
</evidence>
<dbReference type="InterPro" id="IPR051198">
    <property type="entry name" value="BchE-like"/>
</dbReference>
<keyword evidence="8" id="KW-1185">Reference proteome</keyword>
<evidence type="ECO:0000313" key="8">
    <source>
        <dbReference type="Proteomes" id="UP000640052"/>
    </source>
</evidence>
<dbReference type="PROSITE" id="PS51332">
    <property type="entry name" value="B12_BINDING"/>
    <property type="match status" value="1"/>
</dbReference>
<dbReference type="GO" id="GO:0005829">
    <property type="term" value="C:cytosol"/>
    <property type="evidence" value="ECO:0007669"/>
    <property type="project" value="TreeGrafter"/>
</dbReference>
<organism evidence="7 8">
    <name type="scientific">Acrocarpospora phusangensis</name>
    <dbReference type="NCBI Taxonomy" id="1070424"/>
    <lineage>
        <taxon>Bacteria</taxon>
        <taxon>Bacillati</taxon>
        <taxon>Actinomycetota</taxon>
        <taxon>Actinomycetes</taxon>
        <taxon>Streptosporangiales</taxon>
        <taxon>Streptosporangiaceae</taxon>
        <taxon>Acrocarpospora</taxon>
    </lineage>
</organism>
<dbReference type="SFLD" id="SFLDG01082">
    <property type="entry name" value="B12-binding_domain_containing"/>
    <property type="match status" value="1"/>
</dbReference>
<dbReference type="AlphaFoldDB" id="A0A919ULZ2"/>
<dbReference type="InterPro" id="IPR006158">
    <property type="entry name" value="Cobalamin-bd"/>
</dbReference>